<proteinExistence type="predicted"/>
<dbReference type="AlphaFoldDB" id="M2YE38"/>
<dbReference type="Pfam" id="PF13560">
    <property type="entry name" value="HTH_31"/>
    <property type="match status" value="1"/>
</dbReference>
<dbReference type="Proteomes" id="UP000009877">
    <property type="component" value="Unassembled WGS sequence"/>
</dbReference>
<evidence type="ECO:0000259" key="1">
    <source>
        <dbReference type="PROSITE" id="PS50943"/>
    </source>
</evidence>
<comment type="caution">
    <text evidence="2">The sequence shown here is derived from an EMBL/GenBank/DDBJ whole genome shotgun (WGS) entry which is preliminary data.</text>
</comment>
<name>M2YE38_9MICC</name>
<evidence type="ECO:0000313" key="3">
    <source>
        <dbReference type="Proteomes" id="UP000009877"/>
    </source>
</evidence>
<sequence length="172" mass="19169">MTESLTESWTTAFPSNLRQAREAKGLRQAEVVARMRELDGMGKYNQSALSRTEEGTRVARLDEVICLAHVLECDIADLLRRPDEFAPVVALRKNVDQLTSKFLEASVALENLEGARGALLDTLAKTSEDDGARVREEVEEARKALRTTQVSTLVWAYSSDDTDLDRQAGDER</sequence>
<dbReference type="InterPro" id="IPR010982">
    <property type="entry name" value="Lambda_DNA-bd_dom_sf"/>
</dbReference>
<protein>
    <recommendedName>
        <fullName evidence="1">HTH cro/C1-type domain-containing protein</fullName>
    </recommendedName>
</protein>
<dbReference type="CDD" id="cd00093">
    <property type="entry name" value="HTH_XRE"/>
    <property type="match status" value="1"/>
</dbReference>
<dbReference type="SMART" id="SM00530">
    <property type="entry name" value="HTH_XRE"/>
    <property type="match status" value="1"/>
</dbReference>
<dbReference type="PROSITE" id="PS50943">
    <property type="entry name" value="HTH_CROC1"/>
    <property type="match status" value="1"/>
</dbReference>
<feature type="domain" description="HTH cro/C1-type" evidence="1">
    <location>
        <begin position="17"/>
        <end position="78"/>
    </location>
</feature>
<gene>
    <name evidence="2" type="ORF">C884_02422</name>
</gene>
<dbReference type="RefSeq" id="WP_006214482.1">
    <property type="nucleotide sequence ID" value="NZ_ANHZ02000008.1"/>
</dbReference>
<evidence type="ECO:0000313" key="2">
    <source>
        <dbReference type="EMBL" id="EME36815.1"/>
    </source>
</evidence>
<reference evidence="2 3" key="1">
    <citation type="journal article" date="2014" name="Genome Announc.">
        <title>Draft Genome Sequence of Kocuria palustris PEL.</title>
        <authorList>
            <person name="Sharma G."/>
            <person name="Khatri I."/>
            <person name="Subramanian S."/>
        </authorList>
    </citation>
    <scope>NUCLEOTIDE SEQUENCE [LARGE SCALE GENOMIC DNA]</scope>
    <source>
        <strain evidence="2 3">PEL</strain>
    </source>
</reference>
<dbReference type="Gene3D" id="1.10.260.40">
    <property type="entry name" value="lambda repressor-like DNA-binding domains"/>
    <property type="match status" value="1"/>
</dbReference>
<dbReference type="SUPFAM" id="SSF47413">
    <property type="entry name" value="lambda repressor-like DNA-binding domains"/>
    <property type="match status" value="1"/>
</dbReference>
<dbReference type="InterPro" id="IPR001387">
    <property type="entry name" value="Cro/C1-type_HTH"/>
</dbReference>
<dbReference type="EMBL" id="ANHZ02000008">
    <property type="protein sequence ID" value="EME36815.1"/>
    <property type="molecule type" value="Genomic_DNA"/>
</dbReference>
<accession>M2YE38</accession>
<organism evidence="2 3">
    <name type="scientific">Kocuria palustris PEL</name>
    <dbReference type="NCBI Taxonomy" id="1236550"/>
    <lineage>
        <taxon>Bacteria</taxon>
        <taxon>Bacillati</taxon>
        <taxon>Actinomycetota</taxon>
        <taxon>Actinomycetes</taxon>
        <taxon>Micrococcales</taxon>
        <taxon>Micrococcaceae</taxon>
        <taxon>Kocuria</taxon>
    </lineage>
</organism>
<dbReference type="GO" id="GO:0003677">
    <property type="term" value="F:DNA binding"/>
    <property type="evidence" value="ECO:0007669"/>
    <property type="project" value="InterPro"/>
</dbReference>
<keyword evidence="3" id="KW-1185">Reference proteome</keyword>